<name>A0A2S7KT43_9FLAO</name>
<protein>
    <submittedName>
        <fullName evidence="2">Uncharacterized protein</fullName>
    </submittedName>
</protein>
<dbReference type="Proteomes" id="UP000239800">
    <property type="component" value="Unassembled WGS sequence"/>
</dbReference>
<reference evidence="2 3" key="1">
    <citation type="submission" date="2016-11" db="EMBL/GenBank/DDBJ databases">
        <title>Trade-off between light-utilization and light-protection in marine flavobacteria.</title>
        <authorList>
            <person name="Kumagai Y."/>
        </authorList>
    </citation>
    <scope>NUCLEOTIDE SEQUENCE [LARGE SCALE GENOMIC DNA]</scope>
    <source>
        <strain evidence="2 3">NBRC 107741</strain>
    </source>
</reference>
<proteinExistence type="predicted"/>
<keyword evidence="1" id="KW-1133">Transmembrane helix</keyword>
<feature type="transmembrane region" description="Helical" evidence="1">
    <location>
        <begin position="62"/>
        <end position="78"/>
    </location>
</feature>
<dbReference type="EMBL" id="MQUB01000001">
    <property type="protein sequence ID" value="PQB05792.1"/>
    <property type="molecule type" value="Genomic_DNA"/>
</dbReference>
<keyword evidence="3" id="KW-1185">Reference proteome</keyword>
<gene>
    <name evidence="2" type="ORF">BST85_13475</name>
</gene>
<organism evidence="2 3">
    <name type="scientific">Aureitalea marina</name>
    <dbReference type="NCBI Taxonomy" id="930804"/>
    <lineage>
        <taxon>Bacteria</taxon>
        <taxon>Pseudomonadati</taxon>
        <taxon>Bacteroidota</taxon>
        <taxon>Flavobacteriia</taxon>
        <taxon>Flavobacteriales</taxon>
        <taxon>Flavobacteriaceae</taxon>
        <taxon>Aureitalea</taxon>
    </lineage>
</organism>
<comment type="caution">
    <text evidence="2">The sequence shown here is derived from an EMBL/GenBank/DDBJ whole genome shotgun (WGS) entry which is preliminary data.</text>
</comment>
<dbReference type="AlphaFoldDB" id="A0A2S7KT43"/>
<feature type="transmembrane region" description="Helical" evidence="1">
    <location>
        <begin position="84"/>
        <end position="102"/>
    </location>
</feature>
<accession>A0A2S7KT43</accession>
<evidence type="ECO:0000313" key="3">
    <source>
        <dbReference type="Proteomes" id="UP000239800"/>
    </source>
</evidence>
<evidence type="ECO:0000256" key="1">
    <source>
        <dbReference type="SAM" id="Phobius"/>
    </source>
</evidence>
<evidence type="ECO:0000313" key="2">
    <source>
        <dbReference type="EMBL" id="PQB05792.1"/>
    </source>
</evidence>
<keyword evidence="1" id="KW-0472">Membrane</keyword>
<keyword evidence="1" id="KW-0812">Transmembrane</keyword>
<feature type="transmembrane region" description="Helical" evidence="1">
    <location>
        <begin position="7"/>
        <end position="26"/>
    </location>
</feature>
<feature type="transmembrane region" description="Helical" evidence="1">
    <location>
        <begin position="38"/>
        <end position="55"/>
    </location>
</feature>
<sequence length="113" mass="12529">MLNKTQLIALLSLVLSHLFLILNFVLDSPNGENIFLFYLAWILGIVSVVSNLILADNLGINKWALGVFGLFGIAWLFPPMLFTFFGIPCLVGFLGFGIYFHGKAFEKSSKKTA</sequence>